<gene>
    <name evidence="2" type="ORF">C0P57_000910</name>
    <name evidence="3" type="ORF">NY836_24675</name>
</gene>
<protein>
    <submittedName>
        <fullName evidence="2">DUF3950 domain-containing protein</fullName>
    </submittedName>
    <submittedName>
        <fullName evidence="3">YlcI/YnfO family protein</fullName>
    </submittedName>
</protein>
<dbReference type="RefSeq" id="WP_001154805.1">
    <property type="nucleotide sequence ID" value="NZ_AP018796.1"/>
</dbReference>
<dbReference type="InterPro" id="IPR025030">
    <property type="entry name" value="DUF3950"/>
</dbReference>
<reference evidence="3" key="2">
    <citation type="submission" date="2022-08" db="EMBL/GenBank/DDBJ databases">
        <title>Genome sequencing of human pathogens.</title>
        <authorList>
            <person name="Cao X."/>
        </authorList>
    </citation>
    <scope>NUCLEOTIDE SEQUENCE</scope>
    <source>
        <strain evidence="3">EC16126</strain>
    </source>
</reference>
<comment type="caution">
    <text evidence="2">The sequence shown here is derived from an EMBL/GenBank/DDBJ whole genome shotgun (WGS) entry which is preliminary data.</text>
</comment>
<proteinExistence type="predicted"/>
<evidence type="ECO:0000313" key="4">
    <source>
        <dbReference type="Proteomes" id="UP000542214"/>
    </source>
</evidence>
<reference evidence="2 4" key="1">
    <citation type="submission" date="2018-08" db="EMBL/GenBank/DDBJ databases">
        <authorList>
            <consortium name="NARMS: The National Antimicrobial Resistance Monitoring System"/>
        </authorList>
    </citation>
    <scope>NUCLEOTIDE SEQUENCE [LARGE SCALE GENOMIC DNA]</scope>
    <source>
        <strain evidence="2 4">FSIS11706358</strain>
    </source>
</reference>
<evidence type="ECO:0000313" key="2">
    <source>
        <dbReference type="EMBL" id="EFB4531708.1"/>
    </source>
</evidence>
<dbReference type="Proteomes" id="UP000542214">
    <property type="component" value="Unassembled WGS sequence"/>
</dbReference>
<dbReference type="Proteomes" id="UP001211064">
    <property type="component" value="Unassembled WGS sequence"/>
</dbReference>
<organism evidence="2 4">
    <name type="scientific">Escherichia coli</name>
    <dbReference type="NCBI Taxonomy" id="562"/>
    <lineage>
        <taxon>Bacteria</taxon>
        <taxon>Pseudomonadati</taxon>
        <taxon>Pseudomonadota</taxon>
        <taxon>Gammaproteobacteria</taxon>
        <taxon>Enterobacterales</taxon>
        <taxon>Enterobacteriaceae</taxon>
        <taxon>Escherichia</taxon>
    </lineage>
</organism>
<dbReference type="EMBL" id="AASFZR010000009">
    <property type="protein sequence ID" value="EFB4531708.1"/>
    <property type="molecule type" value="Genomic_DNA"/>
</dbReference>
<dbReference type="NCBIfam" id="NF041551">
    <property type="entry name" value="YlcI_YnfO_N"/>
    <property type="match status" value="1"/>
</dbReference>
<evidence type="ECO:0000313" key="3">
    <source>
        <dbReference type="EMBL" id="MDA4180505.1"/>
    </source>
</evidence>
<feature type="domain" description="DUF3950" evidence="1">
    <location>
        <begin position="26"/>
        <end position="51"/>
    </location>
</feature>
<dbReference type="Pfam" id="PF13132">
    <property type="entry name" value="DUF3950"/>
    <property type="match status" value="1"/>
</dbReference>
<sequence>MQEENVKPKFDRSGSTKKNIRFEDTLLQQINEVAGPGNFSSWVKNACRDKLRKEGIEPKG</sequence>
<dbReference type="AlphaFoldDB" id="A0A3Z9ATI4"/>
<dbReference type="EMBL" id="JANWOR010000667">
    <property type="protein sequence ID" value="MDA4180505.1"/>
    <property type="molecule type" value="Genomic_DNA"/>
</dbReference>
<evidence type="ECO:0000259" key="1">
    <source>
        <dbReference type="Pfam" id="PF13132"/>
    </source>
</evidence>
<accession>A0A3Z9ATI4</accession>
<name>A0A3Z9ATI4_ECOLX</name>